<accession>A0A4U7B7B9</accession>
<dbReference type="EMBL" id="PTQR01000009">
    <property type="protein sequence ID" value="TKX26939.1"/>
    <property type="molecule type" value="Genomic_DNA"/>
</dbReference>
<evidence type="ECO:0000313" key="2">
    <source>
        <dbReference type="Proteomes" id="UP000308133"/>
    </source>
</evidence>
<proteinExistence type="predicted"/>
<protein>
    <submittedName>
        <fullName evidence="1">Uncharacterized protein</fullName>
    </submittedName>
</protein>
<sequence length="114" mass="12269">MNTNTTASNVAVRIAKQRARLLENRANAVAKSSVEQAHTDIAALAGSSALTRGTTTVGISKSQVSQTTFHARVQKPALPEVTTEIHNHYAAMAHNYQARWAGPLGRPSWHLVLS</sequence>
<dbReference type="AlphaFoldDB" id="A0A4U7B7B9"/>
<name>A0A4U7B7B9_9PEZI</name>
<organism evidence="1 2">
    <name type="scientific">Elsinoe australis</name>
    <dbReference type="NCBI Taxonomy" id="40998"/>
    <lineage>
        <taxon>Eukaryota</taxon>
        <taxon>Fungi</taxon>
        <taxon>Dikarya</taxon>
        <taxon>Ascomycota</taxon>
        <taxon>Pezizomycotina</taxon>
        <taxon>Dothideomycetes</taxon>
        <taxon>Dothideomycetidae</taxon>
        <taxon>Myriangiales</taxon>
        <taxon>Elsinoaceae</taxon>
        <taxon>Elsinoe</taxon>
    </lineage>
</organism>
<reference evidence="1 2" key="1">
    <citation type="submission" date="2018-02" db="EMBL/GenBank/DDBJ databases">
        <title>Draft genome sequences of Elsinoe sp., causing black scab on jojoba.</title>
        <authorList>
            <person name="Stodart B."/>
            <person name="Jeffress S."/>
            <person name="Ash G."/>
            <person name="Arun Chinnappa K."/>
        </authorList>
    </citation>
    <scope>NUCLEOTIDE SEQUENCE [LARGE SCALE GENOMIC DNA]</scope>
    <source>
        <strain evidence="1 2">Hillstone_2</strain>
    </source>
</reference>
<gene>
    <name evidence="1" type="ORF">C1H76_0693</name>
</gene>
<evidence type="ECO:0000313" key="1">
    <source>
        <dbReference type="EMBL" id="TKX26939.1"/>
    </source>
</evidence>
<comment type="caution">
    <text evidence="1">The sequence shown here is derived from an EMBL/GenBank/DDBJ whole genome shotgun (WGS) entry which is preliminary data.</text>
</comment>
<dbReference type="Proteomes" id="UP000308133">
    <property type="component" value="Unassembled WGS sequence"/>
</dbReference>